<dbReference type="AlphaFoldDB" id="A0A0P6YPP6"/>
<protein>
    <submittedName>
        <fullName evidence="1">Uncharacterized protein</fullName>
    </submittedName>
</protein>
<dbReference type="RefSeq" id="WP_054536020.1">
    <property type="nucleotide sequence ID" value="NZ_LGKP01000026.1"/>
</dbReference>
<evidence type="ECO:0000313" key="2">
    <source>
        <dbReference type="Proteomes" id="UP000050277"/>
    </source>
</evidence>
<dbReference type="EMBL" id="LGKP01000026">
    <property type="protein sequence ID" value="KPL84940.1"/>
    <property type="molecule type" value="Genomic_DNA"/>
</dbReference>
<comment type="caution">
    <text evidence="1">The sequence shown here is derived from an EMBL/GenBank/DDBJ whole genome shotgun (WGS) entry which is preliminary data.</text>
</comment>
<sequence length="179" mass="19976">MTEQQPMAAAPIKYRDDGEVDWANMWESFCGLALEGGPPHRGIEANIPIQINANSQHPNYLQVYAELCRGIYEVSGLSAHMSDATEWLAIECPIVGQAQWLAGAINQEHVAAQAHGQQLWVPIHQDFSLKSEIKSVITVVAKTTHYWTEHLPPSVKQSFAIQAQFSNVGQKLKRLFNRS</sequence>
<name>A0A0P6YPP6_9CHLR</name>
<evidence type="ECO:0000313" key="1">
    <source>
        <dbReference type="EMBL" id="KPL84940.1"/>
    </source>
</evidence>
<accession>A0A0P6YPP6</accession>
<gene>
    <name evidence="1" type="ORF">SE18_18880</name>
</gene>
<dbReference type="STRING" id="70996.SE18_18880"/>
<keyword evidence="2" id="KW-1185">Reference proteome</keyword>
<dbReference type="OrthoDB" id="9797895at2"/>
<proteinExistence type="predicted"/>
<organism evidence="1 2">
    <name type="scientific">Herpetosiphon geysericola</name>
    <dbReference type="NCBI Taxonomy" id="70996"/>
    <lineage>
        <taxon>Bacteria</taxon>
        <taxon>Bacillati</taxon>
        <taxon>Chloroflexota</taxon>
        <taxon>Chloroflexia</taxon>
        <taxon>Herpetosiphonales</taxon>
        <taxon>Herpetosiphonaceae</taxon>
        <taxon>Herpetosiphon</taxon>
    </lineage>
</organism>
<reference evidence="1 2" key="1">
    <citation type="submission" date="2015-07" db="EMBL/GenBank/DDBJ databases">
        <title>Whole genome sequence of Herpetosiphon geysericola DSM 7119.</title>
        <authorList>
            <person name="Hemp J."/>
            <person name="Ward L.M."/>
            <person name="Pace L.A."/>
            <person name="Fischer W.W."/>
        </authorList>
    </citation>
    <scope>NUCLEOTIDE SEQUENCE [LARGE SCALE GENOMIC DNA]</scope>
    <source>
        <strain evidence="1 2">DSM 7119</strain>
    </source>
</reference>
<dbReference type="Proteomes" id="UP000050277">
    <property type="component" value="Unassembled WGS sequence"/>
</dbReference>